<evidence type="ECO:0000313" key="4">
    <source>
        <dbReference type="Proteomes" id="UP001164706"/>
    </source>
</evidence>
<protein>
    <recommendedName>
        <fullName evidence="5">Mucin-associated surface protein</fullName>
    </recommendedName>
</protein>
<accession>A0A9E8MK06</accession>
<organism evidence="3 4">
    <name type="scientific">Microcella daejeonensis</name>
    <dbReference type="NCBI Taxonomy" id="2994971"/>
    <lineage>
        <taxon>Bacteria</taxon>
        <taxon>Bacillati</taxon>
        <taxon>Actinomycetota</taxon>
        <taxon>Actinomycetes</taxon>
        <taxon>Micrococcales</taxon>
        <taxon>Microbacteriaceae</taxon>
        <taxon>Microcella</taxon>
    </lineage>
</organism>
<evidence type="ECO:0000313" key="3">
    <source>
        <dbReference type="EMBL" id="WAB80985.1"/>
    </source>
</evidence>
<feature type="chain" id="PRO_5039376489" description="Mucin-associated surface protein" evidence="2">
    <location>
        <begin position="31"/>
        <end position="160"/>
    </location>
</feature>
<feature type="region of interest" description="Disordered" evidence="1">
    <location>
        <begin position="129"/>
        <end position="160"/>
    </location>
</feature>
<reference evidence="3" key="1">
    <citation type="submission" date="2022-11" db="EMBL/GenBank/DDBJ databases">
        <title>Description of Microcella daejonensis nov. sp, isolated from riverside soil.</title>
        <authorList>
            <person name="Molina K.M."/>
            <person name="Kim S.B."/>
        </authorList>
    </citation>
    <scope>NUCLEOTIDE SEQUENCE</scope>
    <source>
        <strain evidence="3">MMS21-STM12</strain>
    </source>
</reference>
<evidence type="ECO:0000256" key="2">
    <source>
        <dbReference type="SAM" id="SignalP"/>
    </source>
</evidence>
<feature type="compositionally biased region" description="Basic and acidic residues" evidence="1">
    <location>
        <begin position="139"/>
        <end position="160"/>
    </location>
</feature>
<evidence type="ECO:0008006" key="5">
    <source>
        <dbReference type="Google" id="ProtNLM"/>
    </source>
</evidence>
<dbReference type="AlphaFoldDB" id="A0A9E8MK06"/>
<dbReference type="Proteomes" id="UP001164706">
    <property type="component" value="Chromosome"/>
</dbReference>
<name>A0A9E8MK06_9MICO</name>
<gene>
    <name evidence="3" type="ORF">OVN18_10520</name>
</gene>
<feature type="signal peptide" evidence="2">
    <location>
        <begin position="1"/>
        <end position="30"/>
    </location>
</feature>
<keyword evidence="4" id="KW-1185">Reference proteome</keyword>
<keyword evidence="2" id="KW-0732">Signal</keyword>
<dbReference type="PROSITE" id="PS51257">
    <property type="entry name" value="PROKAR_LIPOPROTEIN"/>
    <property type="match status" value="1"/>
</dbReference>
<dbReference type="KEGG" id="mdb:OVN18_10520"/>
<dbReference type="RefSeq" id="WP_267780732.1">
    <property type="nucleotide sequence ID" value="NZ_CP113089.1"/>
</dbReference>
<dbReference type="EMBL" id="CP113089">
    <property type="protein sequence ID" value="WAB80985.1"/>
    <property type="molecule type" value="Genomic_DNA"/>
</dbReference>
<feature type="compositionally biased region" description="Low complexity" evidence="1">
    <location>
        <begin position="129"/>
        <end position="138"/>
    </location>
</feature>
<proteinExistence type="predicted"/>
<sequence>MTDRIPSRRPRAARSRAAAALVIAASLVLAGCAGSGYDAETALGLQERVAAVSTAAAGGDWSTTETELMELETAAQTALARGEITQARADAIAAAIALVRADVTAALDAERAAAEQAAAEEAAAAEAARVAAEQAAAEEAARDEERGNGGKGKKDDEDDD</sequence>
<evidence type="ECO:0000256" key="1">
    <source>
        <dbReference type="SAM" id="MobiDB-lite"/>
    </source>
</evidence>